<accession>A0A812SH49</accession>
<keyword evidence="3" id="KW-1185">Reference proteome</keyword>
<comment type="caution">
    <text evidence="2">The sequence shown here is derived from an EMBL/GenBank/DDBJ whole genome shotgun (WGS) entry which is preliminary data.</text>
</comment>
<feature type="non-terminal residue" evidence="2">
    <location>
        <position position="1"/>
    </location>
</feature>
<dbReference type="PROSITE" id="PS00888">
    <property type="entry name" value="CNMP_BINDING_1"/>
    <property type="match status" value="1"/>
</dbReference>
<dbReference type="PRINTS" id="PR00103">
    <property type="entry name" value="CAMPKINASE"/>
</dbReference>
<dbReference type="PROSITE" id="PS50042">
    <property type="entry name" value="CNMP_BINDING_3"/>
    <property type="match status" value="1"/>
</dbReference>
<gene>
    <name evidence="2" type="primary">HCN1</name>
    <name evidence="2" type="ORF">SPIL2461_LOCUS12259</name>
</gene>
<protein>
    <submittedName>
        <fullName evidence="2">HCN1 protein</fullName>
    </submittedName>
</protein>
<dbReference type="InterPro" id="IPR018490">
    <property type="entry name" value="cNMP-bd_dom_sf"/>
</dbReference>
<dbReference type="InterPro" id="IPR000595">
    <property type="entry name" value="cNMP-bd_dom"/>
</dbReference>
<dbReference type="Pfam" id="PF00027">
    <property type="entry name" value="cNMP_binding"/>
    <property type="match status" value="1"/>
</dbReference>
<feature type="domain" description="Cyclic nucleotide-binding" evidence="1">
    <location>
        <begin position="1"/>
        <end position="82"/>
    </location>
</feature>
<feature type="non-terminal residue" evidence="2">
    <location>
        <position position="82"/>
    </location>
</feature>
<dbReference type="SUPFAM" id="SSF51206">
    <property type="entry name" value="cAMP-binding domain-like"/>
    <property type="match status" value="1"/>
</dbReference>
<proteinExistence type="predicted"/>
<reference evidence="2" key="1">
    <citation type="submission" date="2021-02" db="EMBL/GenBank/DDBJ databases">
        <authorList>
            <person name="Dougan E. K."/>
            <person name="Rhodes N."/>
            <person name="Thang M."/>
            <person name="Chan C."/>
        </authorList>
    </citation>
    <scope>NUCLEOTIDE SEQUENCE</scope>
</reference>
<dbReference type="Proteomes" id="UP000649617">
    <property type="component" value="Unassembled WGS sequence"/>
</dbReference>
<sequence>VFMPGDRIIQQGAEGNSMFILSVGSAEVVKESLEEFAGLLVRNLHFIGGLTYGSVFGELVMLGVQSKRTASIIASSTCCTWE</sequence>
<dbReference type="InterPro" id="IPR014710">
    <property type="entry name" value="RmlC-like_jellyroll"/>
</dbReference>
<evidence type="ECO:0000259" key="1">
    <source>
        <dbReference type="PROSITE" id="PS50042"/>
    </source>
</evidence>
<dbReference type="AlphaFoldDB" id="A0A812SH49"/>
<evidence type="ECO:0000313" key="2">
    <source>
        <dbReference type="EMBL" id="CAE7480605.1"/>
    </source>
</evidence>
<organism evidence="2 3">
    <name type="scientific">Symbiodinium pilosum</name>
    <name type="common">Dinoflagellate</name>
    <dbReference type="NCBI Taxonomy" id="2952"/>
    <lineage>
        <taxon>Eukaryota</taxon>
        <taxon>Sar</taxon>
        <taxon>Alveolata</taxon>
        <taxon>Dinophyceae</taxon>
        <taxon>Suessiales</taxon>
        <taxon>Symbiodiniaceae</taxon>
        <taxon>Symbiodinium</taxon>
    </lineage>
</organism>
<dbReference type="CDD" id="cd00038">
    <property type="entry name" value="CAP_ED"/>
    <property type="match status" value="1"/>
</dbReference>
<dbReference type="EMBL" id="CAJNIZ010024936">
    <property type="protein sequence ID" value="CAE7480605.1"/>
    <property type="molecule type" value="Genomic_DNA"/>
</dbReference>
<name>A0A812SH49_SYMPI</name>
<evidence type="ECO:0000313" key="3">
    <source>
        <dbReference type="Proteomes" id="UP000649617"/>
    </source>
</evidence>
<dbReference type="OrthoDB" id="423417at2759"/>
<dbReference type="Gene3D" id="2.60.120.10">
    <property type="entry name" value="Jelly Rolls"/>
    <property type="match status" value="1"/>
</dbReference>
<dbReference type="InterPro" id="IPR018488">
    <property type="entry name" value="cNMP-bd_CS"/>
</dbReference>